<reference evidence="1 2" key="1">
    <citation type="journal article" date="2017" name="ISME J.">
        <title>Grape pomace compost harbors organohalide-respiring Dehalogenimonas species with novel reductive dehalogenase genes.</title>
        <authorList>
            <person name="Yang Y."/>
            <person name="Higgins S.A."/>
            <person name="Yan J."/>
            <person name="Simsir B."/>
            <person name="Chourey K."/>
            <person name="Iyer R."/>
            <person name="Hettich R.L."/>
            <person name="Baldwin B."/>
            <person name="Ogles D.M."/>
            <person name="Loffler F.E."/>
        </authorList>
    </citation>
    <scope>NUCLEOTIDE SEQUENCE [LARGE SCALE GENOMIC DNA]</scope>
    <source>
        <strain evidence="1 2">GP</strain>
    </source>
</reference>
<dbReference type="EMBL" id="JQAN02000006">
    <property type="protein sequence ID" value="PPD58615.1"/>
    <property type="molecule type" value="Genomic_DNA"/>
</dbReference>
<protein>
    <submittedName>
        <fullName evidence="1">Uncharacterized protein</fullName>
    </submittedName>
</protein>
<dbReference type="Proteomes" id="UP000235653">
    <property type="component" value="Unassembled WGS sequence"/>
</dbReference>
<organism evidence="1 2">
    <name type="scientific">Dehalogenimonas etheniformans</name>
    <dbReference type="NCBI Taxonomy" id="1536648"/>
    <lineage>
        <taxon>Bacteria</taxon>
        <taxon>Bacillati</taxon>
        <taxon>Chloroflexota</taxon>
        <taxon>Dehalococcoidia</taxon>
        <taxon>Dehalococcoidales</taxon>
        <taxon>Dehalococcoidaceae</taxon>
        <taxon>Dehalogenimonas</taxon>
    </lineage>
</organism>
<sequence length="198" mass="21392">MKISKAFISVLFLGLIAIGGVLLYTMWQKELDRQDTLNANLDSTSALLPPIQANVTKAQADLAAAQAKVIAAQANLQAYKAKFPTPPPIAAIQSIDYGEKLFILAANNTLNLTEFHASEPESKTIDKIKYQKTTMVIVVSGPIERINDFVGNLETGSAYLTATIDSVNIKFYTEFDTELSAVPPPDATITISLMALEG</sequence>
<accession>A0A2P5P8L1</accession>
<dbReference type="AlphaFoldDB" id="A0A2P5P8L1"/>
<dbReference type="OrthoDB" id="158964at2"/>
<gene>
    <name evidence="1" type="ORF">JP09_001675</name>
</gene>
<evidence type="ECO:0000313" key="2">
    <source>
        <dbReference type="Proteomes" id="UP000235653"/>
    </source>
</evidence>
<dbReference type="RefSeq" id="WP_102330098.1">
    <property type="nucleotide sequence ID" value="NZ_CP058566.2"/>
</dbReference>
<keyword evidence="2" id="KW-1185">Reference proteome</keyword>
<comment type="caution">
    <text evidence="1">The sequence shown here is derived from an EMBL/GenBank/DDBJ whole genome shotgun (WGS) entry which is preliminary data.</text>
</comment>
<proteinExistence type="predicted"/>
<evidence type="ECO:0000313" key="1">
    <source>
        <dbReference type="EMBL" id="PPD58615.1"/>
    </source>
</evidence>
<name>A0A2P5P8L1_9CHLR</name>